<protein>
    <recommendedName>
        <fullName evidence="3">VCBS repeat protein</fullName>
    </recommendedName>
</protein>
<dbReference type="Proteomes" id="UP000248132">
    <property type="component" value="Unassembled WGS sequence"/>
</dbReference>
<keyword evidence="2" id="KW-1185">Reference proteome</keyword>
<organism evidence="1 2">
    <name type="scientific">Ruminiclostridium sufflavum DSM 19573</name>
    <dbReference type="NCBI Taxonomy" id="1121337"/>
    <lineage>
        <taxon>Bacteria</taxon>
        <taxon>Bacillati</taxon>
        <taxon>Bacillota</taxon>
        <taxon>Clostridia</taxon>
        <taxon>Eubacteriales</taxon>
        <taxon>Oscillospiraceae</taxon>
        <taxon>Ruminiclostridium</taxon>
    </lineage>
</organism>
<evidence type="ECO:0000313" key="2">
    <source>
        <dbReference type="Proteomes" id="UP000248132"/>
    </source>
</evidence>
<evidence type="ECO:0000313" key="1">
    <source>
        <dbReference type="EMBL" id="PYG90270.1"/>
    </source>
</evidence>
<dbReference type="AlphaFoldDB" id="A0A318XUE5"/>
<dbReference type="SUPFAM" id="SSF63829">
    <property type="entry name" value="Calcium-dependent phosphotriesterase"/>
    <property type="match status" value="1"/>
</dbReference>
<sequence length="347" mass="39066">MTADKKKIGELEKCYSVSPLEYNNSKHFLVATEKDNKCFLYDLDGNVEETVWDGPGGTMSMVQVPKSNGQFLATHRFYSPNDSKEASIVIVTPAAKGRWEVRTLVRLPFVHRFDIITVNGVNYLIACTIKSGHEYKDDWSNPGKVYAAVLPDNLEGFGDENQLRLEVIKDGMVKNHGYYRRIENGVQSAVISCEQGIYLFSPPEGLNENWKIEMLLPTPASDALLLDMDEDGEEELVVFSPFHGDRLTVYKRVDGRYKAVYESAVKMEFLHAIYGGKINGRPTVIVGCRGGRRGLYSMTCDKDGSYGIQELDSDAGAANVFYYMHKDKNIVIATNREINEIAMYTLY</sequence>
<gene>
    <name evidence="1" type="ORF">LY28_00151</name>
</gene>
<comment type="caution">
    <text evidence="1">The sequence shown here is derived from an EMBL/GenBank/DDBJ whole genome shotgun (WGS) entry which is preliminary data.</text>
</comment>
<evidence type="ECO:0008006" key="3">
    <source>
        <dbReference type="Google" id="ProtNLM"/>
    </source>
</evidence>
<dbReference type="EMBL" id="QKMR01000001">
    <property type="protein sequence ID" value="PYG90270.1"/>
    <property type="molecule type" value="Genomic_DNA"/>
</dbReference>
<dbReference type="RefSeq" id="WP_110460388.1">
    <property type="nucleotide sequence ID" value="NZ_QKMR01000001.1"/>
</dbReference>
<reference evidence="1 2" key="1">
    <citation type="submission" date="2018-06" db="EMBL/GenBank/DDBJ databases">
        <title>Genomic Encyclopedia of Type Strains, Phase I: the one thousand microbial genomes (KMG-I) project.</title>
        <authorList>
            <person name="Kyrpides N."/>
        </authorList>
    </citation>
    <scope>NUCLEOTIDE SEQUENCE [LARGE SCALE GENOMIC DNA]</scope>
    <source>
        <strain evidence="1 2">DSM 19573</strain>
    </source>
</reference>
<dbReference type="OrthoDB" id="95664at2"/>
<name>A0A318XUE5_9FIRM</name>
<proteinExistence type="predicted"/>
<accession>A0A318XUE5</accession>